<dbReference type="STRING" id="264202.gene:10544318"/>
<evidence type="ECO:0000256" key="1">
    <source>
        <dbReference type="SAM" id="Coils"/>
    </source>
</evidence>
<evidence type="ECO:0000256" key="2">
    <source>
        <dbReference type="SAM" id="MobiDB-lite"/>
    </source>
</evidence>
<sequence>MTTPAEIQLRNSENQIKNIAVLANNRDFIKTERQTLLLTISIFVLGIILLLTGISMVILPLGGLPSALTISLGVSGIVLGSVVIAYCLKIVYSHNAIWRQNYLEIRNALRKHGLPVPREKNSEPVLSLLFPSPVDVLTYGKVHCMGKTRTIIAMGEIVLGIGCIVGALISELLLTMWFRPGISIGLGIAGAALFVGGLQDIRAFSLSAQGITHLYLMQHERGRRKTERNLLEQCLKNTETSSALLKDRLQEMNAKNINLSAELSLKTEKLAQRESSISVFNPETADLEEEKLDNPTPPVGSSWMNTLSSSISSGAGLLASLLFPTVSSERKDSSPSSLPTPPHPLFSVVQETQLDTEPLSPNNDDEESDKFEDAVEIIQ</sequence>
<feature type="transmembrane region" description="Helical" evidence="3">
    <location>
        <begin position="176"/>
        <end position="198"/>
    </location>
</feature>
<name>Q254M3_CHLFF</name>
<protein>
    <submittedName>
        <fullName evidence="4">Uncharacterized protein</fullName>
    </submittedName>
</protein>
<proteinExistence type="predicted"/>
<dbReference type="AlphaFoldDB" id="Q254M3"/>
<keyword evidence="1" id="KW-0175">Coiled coil</keyword>
<keyword evidence="5" id="KW-1185">Reference proteome</keyword>
<dbReference type="HOGENOM" id="CLU_755856_0_0_0"/>
<keyword evidence="3" id="KW-0472">Membrane</keyword>
<keyword evidence="3" id="KW-1133">Transmembrane helix</keyword>
<dbReference type="EMBL" id="AP006861">
    <property type="protein sequence ID" value="BAE81265.1"/>
    <property type="molecule type" value="Genomic_DNA"/>
</dbReference>
<feature type="transmembrane region" description="Helical" evidence="3">
    <location>
        <begin position="36"/>
        <end position="61"/>
    </location>
</feature>
<dbReference type="Proteomes" id="UP000001260">
    <property type="component" value="Chromosome"/>
</dbReference>
<dbReference type="OrthoDB" id="17844at2"/>
<dbReference type="KEGG" id="cfe:BAE81265.1"/>
<evidence type="ECO:0000313" key="4">
    <source>
        <dbReference type="EMBL" id="BAE81265.1"/>
    </source>
</evidence>
<reference evidence="4 5" key="1">
    <citation type="journal article" date="2006" name="DNA Res.">
        <title>Genome sequence of the cat pathogen, Chlamydophila felis.</title>
        <authorList>
            <person name="Azuma Y."/>
            <person name="Hirakawa H."/>
            <person name="Yamashita A."/>
            <person name="Cai Y."/>
            <person name="Rahman M.A."/>
            <person name="Suzuki H."/>
            <person name="Mitaku S."/>
            <person name="Toh H."/>
            <person name="Goto S."/>
            <person name="Murakami T."/>
            <person name="Sugi K."/>
            <person name="Hayashi H."/>
            <person name="Fukushi H."/>
            <person name="Hattori M."/>
            <person name="Kuhara S."/>
            <person name="Shirai M."/>
        </authorList>
    </citation>
    <scope>NUCLEOTIDE SEQUENCE [LARGE SCALE GENOMIC DNA]</scope>
    <source>
        <strain evidence="4 5">Fe/C-56</strain>
    </source>
</reference>
<feature type="transmembrane region" description="Helical" evidence="3">
    <location>
        <begin position="151"/>
        <end position="170"/>
    </location>
</feature>
<gene>
    <name evidence="4" type="ordered locus">CF0493</name>
</gene>
<feature type="coiled-coil region" evidence="1">
    <location>
        <begin position="235"/>
        <end position="269"/>
    </location>
</feature>
<accession>Q254M3</accession>
<feature type="transmembrane region" description="Helical" evidence="3">
    <location>
        <begin position="67"/>
        <end position="92"/>
    </location>
</feature>
<feature type="region of interest" description="Disordered" evidence="2">
    <location>
        <begin position="328"/>
        <end position="379"/>
    </location>
</feature>
<evidence type="ECO:0000313" key="5">
    <source>
        <dbReference type="Proteomes" id="UP000001260"/>
    </source>
</evidence>
<dbReference type="RefSeq" id="WP_011458045.1">
    <property type="nucleotide sequence ID" value="NC_007899.1"/>
</dbReference>
<evidence type="ECO:0000256" key="3">
    <source>
        <dbReference type="SAM" id="Phobius"/>
    </source>
</evidence>
<organism evidence="4 5">
    <name type="scientific">Chlamydia felis (strain Fe/C-56)</name>
    <name type="common">Chlamydophila felis</name>
    <dbReference type="NCBI Taxonomy" id="264202"/>
    <lineage>
        <taxon>Bacteria</taxon>
        <taxon>Pseudomonadati</taxon>
        <taxon>Chlamydiota</taxon>
        <taxon>Chlamydiia</taxon>
        <taxon>Chlamydiales</taxon>
        <taxon>Chlamydiaceae</taxon>
        <taxon>Chlamydia/Chlamydophila group</taxon>
        <taxon>Chlamydia</taxon>
    </lineage>
</organism>
<keyword evidence="3" id="KW-0812">Transmembrane</keyword>
<feature type="compositionally biased region" description="Polar residues" evidence="2">
    <location>
        <begin position="349"/>
        <end position="362"/>
    </location>
</feature>